<dbReference type="GO" id="GO:0005829">
    <property type="term" value="C:cytosol"/>
    <property type="evidence" value="ECO:0007669"/>
    <property type="project" value="TreeGrafter"/>
</dbReference>
<proteinExistence type="inferred from homology"/>
<keyword evidence="4" id="KW-0206">Cytoskeleton</keyword>
<reference evidence="6" key="2">
    <citation type="submission" date="2020-05" db="UniProtKB">
        <authorList>
            <consortium name="EnsemblMetazoa"/>
        </authorList>
    </citation>
    <scope>IDENTIFICATION</scope>
    <source>
        <strain evidence="6">CM1001059</strain>
    </source>
</reference>
<comment type="subcellular location">
    <subcellularLocation>
        <location evidence="1">Cytoplasm</location>
        <location evidence="1">Cytoskeleton</location>
    </subcellularLocation>
</comment>
<name>A0A182TNN8_9DIPT</name>
<evidence type="ECO:0000313" key="6">
    <source>
        <dbReference type="EnsemblMetazoa" id="AMEC005620-PA"/>
    </source>
</evidence>
<reference evidence="7" key="1">
    <citation type="submission" date="2014-01" db="EMBL/GenBank/DDBJ databases">
        <title>The Genome Sequence of Anopheles melas CM1001059_A (V2).</title>
        <authorList>
            <consortium name="The Broad Institute Genomics Platform"/>
            <person name="Neafsey D.E."/>
            <person name="Besansky N."/>
            <person name="Howell P."/>
            <person name="Walton C."/>
            <person name="Young S.K."/>
            <person name="Zeng Q."/>
            <person name="Gargeya S."/>
            <person name="Fitzgerald M."/>
            <person name="Haas B."/>
            <person name="Abouelleil A."/>
            <person name="Allen A.W."/>
            <person name="Alvarado L."/>
            <person name="Arachchi H.M."/>
            <person name="Berlin A.M."/>
            <person name="Chapman S.B."/>
            <person name="Gainer-Dewar J."/>
            <person name="Goldberg J."/>
            <person name="Griggs A."/>
            <person name="Gujja S."/>
            <person name="Hansen M."/>
            <person name="Howarth C."/>
            <person name="Imamovic A."/>
            <person name="Ireland A."/>
            <person name="Larimer J."/>
            <person name="McCowan C."/>
            <person name="Murphy C."/>
            <person name="Pearson M."/>
            <person name="Poon T.W."/>
            <person name="Priest M."/>
            <person name="Roberts A."/>
            <person name="Saif S."/>
            <person name="Shea T."/>
            <person name="Sisk P."/>
            <person name="Sykes S."/>
            <person name="Wortman J."/>
            <person name="Nusbaum C."/>
            <person name="Birren B."/>
        </authorList>
    </citation>
    <scope>NUCLEOTIDE SEQUENCE [LARGE SCALE GENOMIC DNA]</scope>
    <source>
        <strain evidence="7">CM1001059</strain>
    </source>
</reference>
<organism evidence="6 7">
    <name type="scientific">Anopheles melas</name>
    <dbReference type="NCBI Taxonomy" id="34690"/>
    <lineage>
        <taxon>Eukaryota</taxon>
        <taxon>Metazoa</taxon>
        <taxon>Ecdysozoa</taxon>
        <taxon>Arthropoda</taxon>
        <taxon>Hexapoda</taxon>
        <taxon>Insecta</taxon>
        <taxon>Pterygota</taxon>
        <taxon>Neoptera</taxon>
        <taxon>Endopterygota</taxon>
        <taxon>Diptera</taxon>
        <taxon>Nematocera</taxon>
        <taxon>Culicoidea</taxon>
        <taxon>Culicidae</taxon>
        <taxon>Anophelinae</taxon>
        <taxon>Anopheles</taxon>
    </lineage>
</organism>
<dbReference type="STRING" id="34690.A0A182TNN8"/>
<feature type="region of interest" description="Disordered" evidence="5">
    <location>
        <begin position="75"/>
        <end position="97"/>
    </location>
</feature>
<dbReference type="Gene3D" id="1.20.5.520">
    <property type="entry name" value="Single helix bin"/>
    <property type="match status" value="2"/>
</dbReference>
<evidence type="ECO:0008006" key="8">
    <source>
        <dbReference type="Google" id="ProtNLM"/>
    </source>
</evidence>
<comment type="similarity">
    <text evidence="2">Belongs to the thymosin beta family.</text>
</comment>
<dbReference type="EnsemblMetazoa" id="AMEC005620-RA">
    <property type="protein sequence ID" value="AMEC005620-PA"/>
    <property type="gene ID" value="AMEC005620"/>
</dbReference>
<keyword evidence="3" id="KW-0963">Cytoplasm</keyword>
<dbReference type="PANTHER" id="PTHR20940:SF1">
    <property type="entry name" value="CIBOULOT, ISOFORM A"/>
    <property type="match status" value="1"/>
</dbReference>
<dbReference type="PANTHER" id="PTHR20940">
    <property type="entry name" value="TETRA THYMOSIN"/>
    <property type="match status" value="1"/>
</dbReference>
<protein>
    <recommendedName>
        <fullName evidence="8">Thymosin beta</fullName>
    </recommendedName>
</protein>
<dbReference type="InterPro" id="IPR038386">
    <property type="entry name" value="Beta-thymosin_sf"/>
</dbReference>
<dbReference type="InterPro" id="IPR001152">
    <property type="entry name" value="Beta-thymosin"/>
</dbReference>
<evidence type="ECO:0000256" key="1">
    <source>
        <dbReference type="ARBA" id="ARBA00004245"/>
    </source>
</evidence>
<dbReference type="SMART" id="SM00152">
    <property type="entry name" value="THY"/>
    <property type="match status" value="2"/>
</dbReference>
<sequence length="97" mass="10785">MEAAGQESTPASYPRVKPDFKSELESFRTETLAKADTQEKNCLPTAADVQSEKAQRSVIEGIEGFDASRLKHAETKEKNPLPDVEGRCLNPRHLNPF</sequence>
<dbReference type="GO" id="GO:0007015">
    <property type="term" value="P:actin filament organization"/>
    <property type="evidence" value="ECO:0007669"/>
    <property type="project" value="InterPro"/>
</dbReference>
<dbReference type="GO" id="GO:0003785">
    <property type="term" value="F:actin monomer binding"/>
    <property type="evidence" value="ECO:0007669"/>
    <property type="project" value="InterPro"/>
</dbReference>
<dbReference type="AlphaFoldDB" id="A0A182TNN8"/>
<evidence type="ECO:0000313" key="7">
    <source>
        <dbReference type="Proteomes" id="UP000075902"/>
    </source>
</evidence>
<evidence type="ECO:0000256" key="3">
    <source>
        <dbReference type="ARBA" id="ARBA00022490"/>
    </source>
</evidence>
<dbReference type="FunFam" id="1.20.5.520:FF:000001">
    <property type="entry name" value="Thymosin beta"/>
    <property type="match status" value="1"/>
</dbReference>
<feature type="compositionally biased region" description="Basic and acidic residues" evidence="5">
    <location>
        <begin position="75"/>
        <end position="86"/>
    </location>
</feature>
<evidence type="ECO:0000256" key="4">
    <source>
        <dbReference type="ARBA" id="ARBA00023212"/>
    </source>
</evidence>
<keyword evidence="7" id="KW-1185">Reference proteome</keyword>
<dbReference type="Proteomes" id="UP000075902">
    <property type="component" value="Unassembled WGS sequence"/>
</dbReference>
<accession>A0A182TNN8</accession>
<dbReference type="Pfam" id="PF01290">
    <property type="entry name" value="Thymosin"/>
    <property type="match status" value="2"/>
</dbReference>
<evidence type="ECO:0000256" key="2">
    <source>
        <dbReference type="ARBA" id="ARBA00009511"/>
    </source>
</evidence>
<dbReference type="VEuPathDB" id="VectorBase:AMEC005620"/>
<dbReference type="GO" id="GO:0005856">
    <property type="term" value="C:cytoskeleton"/>
    <property type="evidence" value="ECO:0007669"/>
    <property type="project" value="UniProtKB-SubCell"/>
</dbReference>
<evidence type="ECO:0000256" key="5">
    <source>
        <dbReference type="SAM" id="MobiDB-lite"/>
    </source>
</evidence>